<dbReference type="OrthoDB" id="10002170at2759"/>
<dbReference type="GO" id="GO:0000213">
    <property type="term" value="F:tRNA-intron lyase activity"/>
    <property type="evidence" value="ECO:0007669"/>
    <property type="project" value="TreeGrafter"/>
</dbReference>
<evidence type="ECO:0000256" key="3">
    <source>
        <dbReference type="SAM" id="MobiDB-lite"/>
    </source>
</evidence>
<proteinExistence type="inferred from homology"/>
<dbReference type="STRING" id="1160509.A0A3N4IFY9"/>
<evidence type="ECO:0000259" key="4">
    <source>
        <dbReference type="Pfam" id="PF09631"/>
    </source>
</evidence>
<gene>
    <name evidence="5" type="ORF">BJ508DRAFT_412215</name>
</gene>
<dbReference type="InterPro" id="IPR011856">
    <property type="entry name" value="tRNA_endonuc-like_dom_sf"/>
</dbReference>
<dbReference type="GO" id="GO:0003676">
    <property type="term" value="F:nucleic acid binding"/>
    <property type="evidence" value="ECO:0007669"/>
    <property type="project" value="InterPro"/>
</dbReference>
<accession>A0A3N4IFY9</accession>
<dbReference type="AlphaFoldDB" id="A0A3N4IFY9"/>
<keyword evidence="2" id="KW-0819">tRNA processing</keyword>
<reference evidence="5 6" key="1">
    <citation type="journal article" date="2018" name="Nat. Ecol. Evol.">
        <title>Pezizomycetes genomes reveal the molecular basis of ectomycorrhizal truffle lifestyle.</title>
        <authorList>
            <person name="Murat C."/>
            <person name="Payen T."/>
            <person name="Noel B."/>
            <person name="Kuo A."/>
            <person name="Morin E."/>
            <person name="Chen J."/>
            <person name="Kohler A."/>
            <person name="Krizsan K."/>
            <person name="Balestrini R."/>
            <person name="Da Silva C."/>
            <person name="Montanini B."/>
            <person name="Hainaut M."/>
            <person name="Levati E."/>
            <person name="Barry K.W."/>
            <person name="Belfiori B."/>
            <person name="Cichocki N."/>
            <person name="Clum A."/>
            <person name="Dockter R.B."/>
            <person name="Fauchery L."/>
            <person name="Guy J."/>
            <person name="Iotti M."/>
            <person name="Le Tacon F."/>
            <person name="Lindquist E.A."/>
            <person name="Lipzen A."/>
            <person name="Malagnac F."/>
            <person name="Mello A."/>
            <person name="Molinier V."/>
            <person name="Miyauchi S."/>
            <person name="Poulain J."/>
            <person name="Riccioni C."/>
            <person name="Rubini A."/>
            <person name="Sitrit Y."/>
            <person name="Splivallo R."/>
            <person name="Traeger S."/>
            <person name="Wang M."/>
            <person name="Zifcakova L."/>
            <person name="Wipf D."/>
            <person name="Zambonelli A."/>
            <person name="Paolocci F."/>
            <person name="Nowrousian M."/>
            <person name="Ottonello S."/>
            <person name="Baldrian P."/>
            <person name="Spatafora J.W."/>
            <person name="Henrissat B."/>
            <person name="Nagy L.G."/>
            <person name="Aury J.M."/>
            <person name="Wincker P."/>
            <person name="Grigoriev I.V."/>
            <person name="Bonfante P."/>
            <person name="Martin F.M."/>
        </authorList>
    </citation>
    <scope>NUCLEOTIDE SEQUENCE [LARGE SCALE GENOMIC DNA]</scope>
    <source>
        <strain evidence="5 6">RN42</strain>
    </source>
</reference>
<sequence>MAATTSSESGLLPKASSIALAPPPIPPTVLETDPSYPLLKPILSYLALASSWTSITIHTHSPVDPSKRLPRAMISGIPPTNLYAELEDPGQKKEKKVDKKIRREWVLPSSLRENWTLRKWAEVFDLLGDLPPGENGEGDCDEKVEKKRILMGIVGGDGTVVFYFVHDGIVKPRQN</sequence>
<dbReference type="PANTHER" id="PTHR28518">
    <property type="entry name" value="TRNA-SPLICING ENDONUCLEASE SUBUNIT SEN15"/>
    <property type="match status" value="1"/>
</dbReference>
<organism evidence="5 6">
    <name type="scientific">Ascobolus immersus RN42</name>
    <dbReference type="NCBI Taxonomy" id="1160509"/>
    <lineage>
        <taxon>Eukaryota</taxon>
        <taxon>Fungi</taxon>
        <taxon>Dikarya</taxon>
        <taxon>Ascomycota</taxon>
        <taxon>Pezizomycotina</taxon>
        <taxon>Pezizomycetes</taxon>
        <taxon>Pezizales</taxon>
        <taxon>Ascobolaceae</taxon>
        <taxon>Ascobolus</taxon>
    </lineage>
</organism>
<dbReference type="Gene3D" id="3.40.1350.10">
    <property type="match status" value="1"/>
</dbReference>
<comment type="similarity">
    <text evidence="1">Belongs to the SEN15 family.</text>
</comment>
<feature type="domain" description="tRNA-splicing endonuclease subunit Sen15" evidence="4">
    <location>
        <begin position="46"/>
        <end position="175"/>
    </location>
</feature>
<dbReference type="Proteomes" id="UP000275078">
    <property type="component" value="Unassembled WGS sequence"/>
</dbReference>
<dbReference type="GO" id="GO:0000379">
    <property type="term" value="P:tRNA-type intron splice site recognition and cleavage"/>
    <property type="evidence" value="ECO:0007669"/>
    <property type="project" value="InterPro"/>
</dbReference>
<dbReference type="InterPro" id="IPR018593">
    <property type="entry name" value="tRNA-endonuc_su_Sen15"/>
</dbReference>
<evidence type="ECO:0000313" key="6">
    <source>
        <dbReference type="Proteomes" id="UP000275078"/>
    </source>
</evidence>
<dbReference type="PANTHER" id="PTHR28518:SF1">
    <property type="entry name" value="TRNA-SPLICING ENDONUCLEASE SUBUNIT SEN15"/>
    <property type="match status" value="1"/>
</dbReference>
<dbReference type="EMBL" id="ML119655">
    <property type="protein sequence ID" value="RPA85073.1"/>
    <property type="molecule type" value="Genomic_DNA"/>
</dbReference>
<feature type="region of interest" description="Disordered" evidence="3">
    <location>
        <begin position="1"/>
        <end position="26"/>
    </location>
</feature>
<dbReference type="Pfam" id="PF09631">
    <property type="entry name" value="Sen15"/>
    <property type="match status" value="1"/>
</dbReference>
<evidence type="ECO:0000256" key="2">
    <source>
        <dbReference type="ARBA" id="ARBA00022694"/>
    </source>
</evidence>
<dbReference type="InterPro" id="IPR042777">
    <property type="entry name" value="Sen15_fungi"/>
</dbReference>
<name>A0A3N4IFY9_ASCIM</name>
<evidence type="ECO:0000313" key="5">
    <source>
        <dbReference type="EMBL" id="RPA85073.1"/>
    </source>
</evidence>
<dbReference type="InterPro" id="IPR036167">
    <property type="entry name" value="tRNA_intron_Endo_cat-like_sf"/>
</dbReference>
<protein>
    <recommendedName>
        <fullName evidence="4">tRNA-splicing endonuclease subunit Sen15 domain-containing protein</fullName>
    </recommendedName>
</protein>
<keyword evidence="6" id="KW-1185">Reference proteome</keyword>
<evidence type="ECO:0000256" key="1">
    <source>
        <dbReference type="ARBA" id="ARBA00006091"/>
    </source>
</evidence>
<feature type="compositionally biased region" description="Low complexity" evidence="3">
    <location>
        <begin position="11"/>
        <end position="20"/>
    </location>
</feature>
<dbReference type="GO" id="GO:0000214">
    <property type="term" value="C:tRNA-intron endonuclease complex"/>
    <property type="evidence" value="ECO:0007669"/>
    <property type="project" value="InterPro"/>
</dbReference>
<dbReference type="SUPFAM" id="SSF53032">
    <property type="entry name" value="tRNA-intron endonuclease catalytic domain-like"/>
    <property type="match status" value="1"/>
</dbReference>